<keyword evidence="3" id="KW-1185">Reference proteome</keyword>
<dbReference type="PROSITE" id="PS51257">
    <property type="entry name" value="PROKAR_LIPOPROTEIN"/>
    <property type="match status" value="1"/>
</dbReference>
<dbReference type="EMBL" id="FQUU01000024">
    <property type="protein sequence ID" value="SHF93676.1"/>
    <property type="molecule type" value="Genomic_DNA"/>
</dbReference>
<organism evidence="2 3">
    <name type="scientific">Flavisolibacter ginsengisoli DSM 18119</name>
    <dbReference type="NCBI Taxonomy" id="1121884"/>
    <lineage>
        <taxon>Bacteria</taxon>
        <taxon>Pseudomonadati</taxon>
        <taxon>Bacteroidota</taxon>
        <taxon>Chitinophagia</taxon>
        <taxon>Chitinophagales</taxon>
        <taxon>Chitinophagaceae</taxon>
        <taxon>Flavisolibacter</taxon>
    </lineage>
</organism>
<dbReference type="OrthoDB" id="825807at2"/>
<dbReference type="AlphaFoldDB" id="A0A1M5FQA6"/>
<dbReference type="Proteomes" id="UP000184048">
    <property type="component" value="Unassembled WGS sequence"/>
</dbReference>
<dbReference type="STRING" id="1121884.SAMN02745131_03903"/>
<feature type="signal peptide" evidence="1">
    <location>
        <begin position="1"/>
        <end position="24"/>
    </location>
</feature>
<name>A0A1M5FQA6_9BACT</name>
<feature type="chain" id="PRO_5009910203" evidence="1">
    <location>
        <begin position="25"/>
        <end position="229"/>
    </location>
</feature>
<sequence>MKKNLLLAVAAFPALFLISCATVAPVNTSYERAATLGKGGLELSGSYTHYSFSGDGESTATNNNYGGKVGYGINDKMDIKLCYEKLVPVGMEDSKFKANYISVIPKFSIKDKKFAVLVPISRYNFKEESEAGETFKDHNYSIAPQLIGTFTNKSNQADLSFSIKGDYIISSEGGNEFLMGFSGGAGFSSNLDKWAIRPEVGYLFKPGEPGGFWNMGVGVQVILPTGKKQ</sequence>
<gene>
    <name evidence="2" type="ORF">SAMN02745131_03903</name>
</gene>
<evidence type="ECO:0000313" key="2">
    <source>
        <dbReference type="EMBL" id="SHF93676.1"/>
    </source>
</evidence>
<accession>A0A1M5FQA6</accession>
<evidence type="ECO:0000256" key="1">
    <source>
        <dbReference type="SAM" id="SignalP"/>
    </source>
</evidence>
<proteinExistence type="predicted"/>
<evidence type="ECO:0000313" key="3">
    <source>
        <dbReference type="Proteomes" id="UP000184048"/>
    </source>
</evidence>
<reference evidence="2 3" key="1">
    <citation type="submission" date="2016-11" db="EMBL/GenBank/DDBJ databases">
        <authorList>
            <person name="Jaros S."/>
            <person name="Januszkiewicz K."/>
            <person name="Wedrychowicz H."/>
        </authorList>
    </citation>
    <scope>NUCLEOTIDE SEQUENCE [LARGE SCALE GENOMIC DNA]</scope>
    <source>
        <strain evidence="2 3">DSM 18119</strain>
    </source>
</reference>
<keyword evidence="1" id="KW-0732">Signal</keyword>
<dbReference type="RefSeq" id="WP_072837022.1">
    <property type="nucleotide sequence ID" value="NZ_FQUU01000024.1"/>
</dbReference>
<protein>
    <submittedName>
        <fullName evidence="2">Outer membrane protein beta-barrel domain-containing protein</fullName>
    </submittedName>
</protein>